<keyword evidence="4 6" id="KW-1133">Transmembrane helix</keyword>
<feature type="transmembrane region" description="Helical" evidence="6">
    <location>
        <begin position="292"/>
        <end position="325"/>
    </location>
</feature>
<evidence type="ECO:0000313" key="8">
    <source>
        <dbReference type="Proteomes" id="UP000028501"/>
    </source>
</evidence>
<feature type="transmembrane region" description="Helical" evidence="6">
    <location>
        <begin position="257"/>
        <end position="280"/>
    </location>
</feature>
<sequence>MNKYWTLVLLLSILVVLALTFYFFTPLLDGIVMGVVFAYVAKPVKRKIEHVGRIKASVIATAIVILPISVLMFYGLIQGLNQAIYLITHYKVIESGILNILSKMGIEEGEEYVKWITSNVFSILQSSIQPSAVEITKKATLLILNFFISIVVCFYALADMENFVRRTTSVVPEDRRDEFRRFVEEIDVTFESLWFGNFVVAILIGLVSLPFFLYFNVPFAPLLSGLMFLAALIPIFAEWMIILPVSLYLLLVDVGRGLSFLLIGVVFLYVLPELILRPYFVGYTSKIHPLVLMLAFIGGGLVGGISGFFIAPMIVGLATAIYNYYTKEELATENHDPESV</sequence>
<accession>A0A075WEG8</accession>
<evidence type="ECO:0000256" key="3">
    <source>
        <dbReference type="ARBA" id="ARBA00022692"/>
    </source>
</evidence>
<proteinExistence type="inferred from homology"/>
<comment type="similarity">
    <text evidence="2">Belongs to the autoinducer-2 exporter (AI-2E) (TC 2.A.86) family.</text>
</comment>
<dbReference type="Proteomes" id="UP000028501">
    <property type="component" value="Chromosome"/>
</dbReference>
<feature type="transmembrane region" description="Helical" evidence="6">
    <location>
        <begin position="194"/>
        <end position="215"/>
    </location>
</feature>
<name>A0A075WEG8_ARCFL</name>
<keyword evidence="3 6" id="KW-0812">Transmembrane</keyword>
<reference evidence="7 8" key="1">
    <citation type="submission" date="2013-07" db="EMBL/GenBank/DDBJ databases">
        <title>Genome of Archaeoglobus fulgidus.</title>
        <authorList>
            <person name="Fiebig A."/>
            <person name="Birkeland N.-K."/>
        </authorList>
    </citation>
    <scope>NUCLEOTIDE SEQUENCE [LARGE SCALE GENOMIC DNA]</scope>
    <source>
        <strain evidence="7 8">DSM 8774</strain>
    </source>
</reference>
<evidence type="ECO:0000256" key="6">
    <source>
        <dbReference type="SAM" id="Phobius"/>
    </source>
</evidence>
<evidence type="ECO:0000256" key="1">
    <source>
        <dbReference type="ARBA" id="ARBA00004141"/>
    </source>
</evidence>
<dbReference type="Pfam" id="PF01594">
    <property type="entry name" value="AI-2E_transport"/>
    <property type="match status" value="1"/>
</dbReference>
<evidence type="ECO:0000256" key="5">
    <source>
        <dbReference type="ARBA" id="ARBA00023136"/>
    </source>
</evidence>
<dbReference type="PANTHER" id="PTHR21716:SF4">
    <property type="entry name" value="TRANSMEMBRANE PROTEIN 245"/>
    <property type="match status" value="1"/>
</dbReference>
<dbReference type="InterPro" id="IPR002549">
    <property type="entry name" value="AI-2E-like"/>
</dbReference>
<dbReference type="GO" id="GO:0016020">
    <property type="term" value="C:membrane"/>
    <property type="evidence" value="ECO:0007669"/>
    <property type="project" value="UniProtKB-SubCell"/>
</dbReference>
<evidence type="ECO:0000256" key="4">
    <source>
        <dbReference type="ARBA" id="ARBA00022989"/>
    </source>
</evidence>
<gene>
    <name evidence="7" type="ORF">AFULGI_00020520</name>
</gene>
<comment type="subcellular location">
    <subcellularLocation>
        <location evidence="1">Membrane</location>
        <topology evidence="1">Multi-pass membrane protein</topology>
    </subcellularLocation>
</comment>
<evidence type="ECO:0000313" key="7">
    <source>
        <dbReference type="EMBL" id="AIG98800.1"/>
    </source>
</evidence>
<dbReference type="SMR" id="A0A075WEG8"/>
<dbReference type="RefSeq" id="WP_010879296.1">
    <property type="nucleotide sequence ID" value="NZ_CP006577.1"/>
</dbReference>
<evidence type="ECO:0000256" key="2">
    <source>
        <dbReference type="ARBA" id="ARBA00009773"/>
    </source>
</evidence>
<feature type="transmembrane region" description="Helical" evidence="6">
    <location>
        <begin position="227"/>
        <end position="251"/>
    </location>
</feature>
<organism evidence="7 8">
    <name type="scientific">Archaeoglobus fulgidus DSM 8774</name>
    <dbReference type="NCBI Taxonomy" id="1344584"/>
    <lineage>
        <taxon>Archaea</taxon>
        <taxon>Methanobacteriati</taxon>
        <taxon>Methanobacteriota</taxon>
        <taxon>Archaeoglobi</taxon>
        <taxon>Archaeoglobales</taxon>
        <taxon>Archaeoglobaceae</taxon>
        <taxon>Archaeoglobus</taxon>
    </lineage>
</organism>
<dbReference type="AlphaFoldDB" id="A0A075WEG8"/>
<keyword evidence="5 6" id="KW-0472">Membrane</keyword>
<dbReference type="PANTHER" id="PTHR21716">
    <property type="entry name" value="TRANSMEMBRANE PROTEIN"/>
    <property type="match status" value="1"/>
</dbReference>
<dbReference type="HOGENOM" id="CLU_041771_3_0_2"/>
<protein>
    <submittedName>
        <fullName evidence="7">Putative permease</fullName>
    </submittedName>
</protein>
<dbReference type="KEGG" id="afg:AFULGI_00020520"/>
<dbReference type="EMBL" id="CP006577">
    <property type="protein sequence ID" value="AIG98800.1"/>
    <property type="molecule type" value="Genomic_DNA"/>
</dbReference>
<dbReference type="GeneID" id="24795543"/>
<feature type="transmembrane region" description="Helical" evidence="6">
    <location>
        <begin position="54"/>
        <end position="77"/>
    </location>
</feature>
<feature type="transmembrane region" description="Helical" evidence="6">
    <location>
        <begin position="139"/>
        <end position="158"/>
    </location>
</feature>